<dbReference type="AlphaFoldDB" id="A0A4C1WLU3"/>
<gene>
    <name evidence="2" type="ORF">EVAR_4709_1</name>
</gene>
<keyword evidence="3" id="KW-1185">Reference proteome</keyword>
<feature type="region of interest" description="Disordered" evidence="1">
    <location>
        <begin position="156"/>
        <end position="199"/>
    </location>
</feature>
<comment type="caution">
    <text evidence="2">The sequence shown here is derived from an EMBL/GenBank/DDBJ whole genome shotgun (WGS) entry which is preliminary data.</text>
</comment>
<sequence>MNTRSYSSRGPLTCAQNRSGASAANGEARCDRPFRHPRLSSPLARECKLHIKFVSIDEYEYIEFVSKPRIQEEEPRRTYLSEDSDIDKNFVMEVKQLQMVWKTWIVMLAHLLPVPISQGRGITTAKINSSGVDRNQLEMCVHKGITSFSLKSSTTYKRQQSGHKPEAGAVGPAGWGPAGKRHLDYNAQSDTGSLKDLQQ</sequence>
<feature type="compositionally biased region" description="Polar residues" evidence="1">
    <location>
        <begin position="1"/>
        <end position="22"/>
    </location>
</feature>
<proteinExistence type="predicted"/>
<name>A0A4C1WLU3_EUMVA</name>
<organism evidence="2 3">
    <name type="scientific">Eumeta variegata</name>
    <name type="common">Bagworm moth</name>
    <name type="synonym">Eumeta japonica</name>
    <dbReference type="NCBI Taxonomy" id="151549"/>
    <lineage>
        <taxon>Eukaryota</taxon>
        <taxon>Metazoa</taxon>
        <taxon>Ecdysozoa</taxon>
        <taxon>Arthropoda</taxon>
        <taxon>Hexapoda</taxon>
        <taxon>Insecta</taxon>
        <taxon>Pterygota</taxon>
        <taxon>Neoptera</taxon>
        <taxon>Endopterygota</taxon>
        <taxon>Lepidoptera</taxon>
        <taxon>Glossata</taxon>
        <taxon>Ditrysia</taxon>
        <taxon>Tineoidea</taxon>
        <taxon>Psychidae</taxon>
        <taxon>Oiketicinae</taxon>
        <taxon>Eumeta</taxon>
    </lineage>
</organism>
<dbReference type="EMBL" id="BGZK01000602">
    <property type="protein sequence ID" value="GBP52426.1"/>
    <property type="molecule type" value="Genomic_DNA"/>
</dbReference>
<evidence type="ECO:0000313" key="2">
    <source>
        <dbReference type="EMBL" id="GBP52426.1"/>
    </source>
</evidence>
<dbReference type="Proteomes" id="UP000299102">
    <property type="component" value="Unassembled WGS sequence"/>
</dbReference>
<evidence type="ECO:0000313" key="3">
    <source>
        <dbReference type="Proteomes" id="UP000299102"/>
    </source>
</evidence>
<accession>A0A4C1WLU3</accession>
<reference evidence="2 3" key="1">
    <citation type="journal article" date="2019" name="Commun. Biol.">
        <title>The bagworm genome reveals a unique fibroin gene that provides high tensile strength.</title>
        <authorList>
            <person name="Kono N."/>
            <person name="Nakamura H."/>
            <person name="Ohtoshi R."/>
            <person name="Tomita M."/>
            <person name="Numata K."/>
            <person name="Arakawa K."/>
        </authorList>
    </citation>
    <scope>NUCLEOTIDE SEQUENCE [LARGE SCALE GENOMIC DNA]</scope>
</reference>
<feature type="region of interest" description="Disordered" evidence="1">
    <location>
        <begin position="1"/>
        <end position="31"/>
    </location>
</feature>
<protein>
    <submittedName>
        <fullName evidence="2">Uncharacterized protein</fullName>
    </submittedName>
</protein>
<evidence type="ECO:0000256" key="1">
    <source>
        <dbReference type="SAM" id="MobiDB-lite"/>
    </source>
</evidence>
<feature type="compositionally biased region" description="Polar residues" evidence="1">
    <location>
        <begin position="186"/>
        <end position="199"/>
    </location>
</feature>